<dbReference type="EMBL" id="SWMS01000014">
    <property type="protein sequence ID" value="TKG67033.1"/>
    <property type="molecule type" value="Genomic_DNA"/>
</dbReference>
<dbReference type="Proteomes" id="UP000309992">
    <property type="component" value="Unassembled WGS sequence"/>
</dbReference>
<proteinExistence type="predicted"/>
<protein>
    <recommendedName>
        <fullName evidence="3">Exonuclease domain-containing protein</fullName>
    </recommendedName>
</protein>
<name>A0ABY2S089_9PSEU</name>
<dbReference type="InterPro" id="IPR036397">
    <property type="entry name" value="RNaseH_sf"/>
</dbReference>
<keyword evidence="2" id="KW-1185">Reference proteome</keyword>
<evidence type="ECO:0000313" key="2">
    <source>
        <dbReference type="Proteomes" id="UP000309992"/>
    </source>
</evidence>
<dbReference type="SUPFAM" id="SSF53098">
    <property type="entry name" value="Ribonuclease H-like"/>
    <property type="match status" value="1"/>
</dbReference>
<sequence>MSLCFIDTETTGVHPDRQVWEIAMIRDEPGYGEASFFVDVDLSNADPFGLKVGGFYERHPQGRFLSARTHVDERFPDPFDPIARAKYQTRDEAAETVARWTHGCHLVGAVPDFDARTLDPLLRKHGLIPAWHYHLIDIEAMAAGWLLRAANALYDRSEGADDIVQRAQDMRDTALAPWKSDDLARACGVEPPSEEERHTALGDARWVKRWYEAITGGGDR</sequence>
<organism evidence="1 2">
    <name type="scientific">Prauserella endophytica</name>
    <dbReference type="NCBI Taxonomy" id="1592324"/>
    <lineage>
        <taxon>Bacteria</taxon>
        <taxon>Bacillati</taxon>
        <taxon>Actinomycetota</taxon>
        <taxon>Actinomycetes</taxon>
        <taxon>Pseudonocardiales</taxon>
        <taxon>Pseudonocardiaceae</taxon>
        <taxon>Prauserella</taxon>
        <taxon>Prauserella coralliicola group</taxon>
    </lineage>
</organism>
<comment type="caution">
    <text evidence="1">The sequence shown here is derived from an EMBL/GenBank/DDBJ whole genome shotgun (WGS) entry which is preliminary data.</text>
</comment>
<evidence type="ECO:0008006" key="3">
    <source>
        <dbReference type="Google" id="ProtNLM"/>
    </source>
</evidence>
<reference evidence="1 2" key="1">
    <citation type="journal article" date="2015" name="Antonie Van Leeuwenhoek">
        <title>Prauserella endophytica sp. nov., an endophytic actinobacterium isolated from Tamarix taklamakanensis.</title>
        <authorList>
            <person name="Liu J.M."/>
            <person name="Habden X."/>
            <person name="Guo L."/>
            <person name="Tuo L."/>
            <person name="Jiang Z.K."/>
            <person name="Liu S.W."/>
            <person name="Liu X.F."/>
            <person name="Chen L."/>
            <person name="Li R.F."/>
            <person name="Zhang Y.Q."/>
            <person name="Sun C.H."/>
        </authorList>
    </citation>
    <scope>NUCLEOTIDE SEQUENCE [LARGE SCALE GENOMIC DNA]</scope>
    <source>
        <strain evidence="1 2">CGMCC 4.7182</strain>
    </source>
</reference>
<dbReference type="RefSeq" id="WP_137096165.1">
    <property type="nucleotide sequence ID" value="NZ_SWMS01000014.1"/>
</dbReference>
<gene>
    <name evidence="1" type="ORF">FCN18_24310</name>
</gene>
<accession>A0ABY2S089</accession>
<dbReference type="InterPro" id="IPR012337">
    <property type="entry name" value="RNaseH-like_sf"/>
</dbReference>
<evidence type="ECO:0000313" key="1">
    <source>
        <dbReference type="EMBL" id="TKG67033.1"/>
    </source>
</evidence>
<dbReference type="Gene3D" id="3.30.420.10">
    <property type="entry name" value="Ribonuclease H-like superfamily/Ribonuclease H"/>
    <property type="match status" value="1"/>
</dbReference>